<evidence type="ECO:0000256" key="4">
    <source>
        <dbReference type="ARBA" id="ARBA00015132"/>
    </source>
</evidence>
<dbReference type="SUPFAM" id="SSF48179">
    <property type="entry name" value="6-phosphogluconate dehydrogenase C-terminal domain-like"/>
    <property type="match status" value="1"/>
</dbReference>
<dbReference type="PIRSF" id="PIRSF000124">
    <property type="entry name" value="UDPglc_GDPman_dh"/>
    <property type="match status" value="1"/>
</dbReference>
<proteinExistence type="inferred from homology"/>
<accession>A0ABT6FEE5</accession>
<dbReference type="InterPro" id="IPR001732">
    <property type="entry name" value="UDP-Glc/GDP-Man_DH_N"/>
</dbReference>
<gene>
    <name evidence="10" type="ORF">PZE19_18905</name>
</gene>
<dbReference type="InterPro" id="IPR036220">
    <property type="entry name" value="UDP-Glc/GDP-Man_DH_C_sf"/>
</dbReference>
<dbReference type="NCBIfam" id="TIGR03026">
    <property type="entry name" value="NDP-sugDHase"/>
    <property type="match status" value="1"/>
</dbReference>
<organism evidence="10 11">
    <name type="scientific">Paludisphaera mucosa</name>
    <dbReference type="NCBI Taxonomy" id="3030827"/>
    <lineage>
        <taxon>Bacteria</taxon>
        <taxon>Pseudomonadati</taxon>
        <taxon>Planctomycetota</taxon>
        <taxon>Planctomycetia</taxon>
        <taxon>Isosphaerales</taxon>
        <taxon>Isosphaeraceae</taxon>
        <taxon>Paludisphaera</taxon>
    </lineage>
</organism>
<comment type="catalytic activity">
    <reaction evidence="7 8">
        <text>UDP-alpha-D-glucose + 2 NAD(+) + H2O = UDP-alpha-D-glucuronate + 2 NADH + 3 H(+)</text>
        <dbReference type="Rhea" id="RHEA:23596"/>
        <dbReference type="ChEBI" id="CHEBI:15377"/>
        <dbReference type="ChEBI" id="CHEBI:15378"/>
        <dbReference type="ChEBI" id="CHEBI:57540"/>
        <dbReference type="ChEBI" id="CHEBI:57945"/>
        <dbReference type="ChEBI" id="CHEBI:58052"/>
        <dbReference type="ChEBI" id="CHEBI:58885"/>
        <dbReference type="EC" id="1.1.1.22"/>
    </reaction>
</comment>
<dbReference type="EMBL" id="JARRAG010000002">
    <property type="protein sequence ID" value="MDG3005861.1"/>
    <property type="molecule type" value="Genomic_DNA"/>
</dbReference>
<dbReference type="Pfam" id="PF00984">
    <property type="entry name" value="UDPG_MGDP_dh"/>
    <property type="match status" value="1"/>
</dbReference>
<dbReference type="RefSeq" id="WP_277862187.1">
    <property type="nucleotide sequence ID" value="NZ_JARRAG010000002.1"/>
</dbReference>
<dbReference type="InterPro" id="IPR014027">
    <property type="entry name" value="UDP-Glc/GDP-Man_DH_C"/>
</dbReference>
<comment type="pathway">
    <text evidence="1">Nucleotide-sugar biosynthesis; UDP-alpha-D-glucuronate biosynthesis; UDP-alpha-D-glucuronate from UDP-alpha-D-glucose: step 1/1.</text>
</comment>
<comment type="similarity">
    <text evidence="2 8">Belongs to the UDP-glucose/GDP-mannose dehydrogenase family.</text>
</comment>
<evidence type="ECO:0000256" key="3">
    <source>
        <dbReference type="ARBA" id="ARBA00012954"/>
    </source>
</evidence>
<evidence type="ECO:0000256" key="1">
    <source>
        <dbReference type="ARBA" id="ARBA00004701"/>
    </source>
</evidence>
<dbReference type="PANTHER" id="PTHR43750:SF3">
    <property type="entry name" value="UDP-GLUCOSE 6-DEHYDROGENASE TUAD"/>
    <property type="match status" value="1"/>
</dbReference>
<evidence type="ECO:0000256" key="5">
    <source>
        <dbReference type="ARBA" id="ARBA00023002"/>
    </source>
</evidence>
<dbReference type="Gene3D" id="3.40.50.720">
    <property type="entry name" value="NAD(P)-binding Rossmann-like Domain"/>
    <property type="match status" value="2"/>
</dbReference>
<dbReference type="InterPro" id="IPR036291">
    <property type="entry name" value="NAD(P)-bd_dom_sf"/>
</dbReference>
<evidence type="ECO:0000256" key="7">
    <source>
        <dbReference type="ARBA" id="ARBA00047473"/>
    </source>
</evidence>
<dbReference type="InterPro" id="IPR028357">
    <property type="entry name" value="UDPglc_DH_bac"/>
</dbReference>
<protein>
    <recommendedName>
        <fullName evidence="4 8">UDP-glucose 6-dehydrogenase</fullName>
        <ecNumber evidence="3 8">1.1.1.22</ecNumber>
    </recommendedName>
</protein>
<dbReference type="GO" id="GO:0016491">
    <property type="term" value="F:oxidoreductase activity"/>
    <property type="evidence" value="ECO:0007669"/>
    <property type="project" value="UniProtKB-KW"/>
</dbReference>
<dbReference type="SUPFAM" id="SSF51735">
    <property type="entry name" value="NAD(P)-binding Rossmann-fold domains"/>
    <property type="match status" value="1"/>
</dbReference>
<dbReference type="SMART" id="SM00984">
    <property type="entry name" value="UDPG_MGDP_dh_C"/>
    <property type="match status" value="1"/>
</dbReference>
<name>A0ABT6FEE5_9BACT</name>
<evidence type="ECO:0000256" key="8">
    <source>
        <dbReference type="PIRNR" id="PIRNR000124"/>
    </source>
</evidence>
<dbReference type="Pfam" id="PF03721">
    <property type="entry name" value="UDPG_MGDP_dh_N"/>
    <property type="match status" value="1"/>
</dbReference>
<evidence type="ECO:0000313" key="11">
    <source>
        <dbReference type="Proteomes" id="UP001216907"/>
    </source>
</evidence>
<dbReference type="InterPro" id="IPR014026">
    <property type="entry name" value="UDP-Glc/GDP-Man_DH_dimer"/>
</dbReference>
<keyword evidence="5 8" id="KW-0560">Oxidoreductase</keyword>
<evidence type="ECO:0000259" key="9">
    <source>
        <dbReference type="SMART" id="SM00984"/>
    </source>
</evidence>
<reference evidence="10 11" key="1">
    <citation type="submission" date="2023-03" db="EMBL/GenBank/DDBJ databases">
        <title>Paludisphaera mucosa sp. nov. a novel planctomycete from northern fen.</title>
        <authorList>
            <person name="Ivanova A."/>
        </authorList>
    </citation>
    <scope>NUCLEOTIDE SEQUENCE [LARGE SCALE GENOMIC DNA]</scope>
    <source>
        <strain evidence="10 11">Pla2</strain>
    </source>
</reference>
<keyword evidence="11" id="KW-1185">Reference proteome</keyword>
<evidence type="ECO:0000256" key="2">
    <source>
        <dbReference type="ARBA" id="ARBA00006601"/>
    </source>
</evidence>
<feature type="domain" description="UDP-glucose/GDP-mannose dehydrogenase C-terminal" evidence="9">
    <location>
        <begin position="315"/>
        <end position="417"/>
    </location>
</feature>
<dbReference type="InterPro" id="IPR008927">
    <property type="entry name" value="6-PGluconate_DH-like_C_sf"/>
</dbReference>
<dbReference type="SUPFAM" id="SSF52413">
    <property type="entry name" value="UDP-glucose/GDP-mannose dehydrogenase C-terminal domain"/>
    <property type="match status" value="1"/>
</dbReference>
<dbReference type="Proteomes" id="UP001216907">
    <property type="component" value="Unassembled WGS sequence"/>
</dbReference>
<sequence length="482" mass="52379">MKIAIVGTGYVGLVTGTCLADLGNEVICIDKDRGKIALLNAGRIPIYEPGLPEMVIKNTCSRNLTFTDDLPTAIADAEVIFIAVGTPQGKSGGADLSGVWAVGRQIAENLKGPATIVIKSTVPVGTNAELSRQMAEITDVPFDVASNPEFLKEGAAIEDFYKPDRVVVGARRPEVVATLLRVYKPILGADRPFLAMLPESAEMTKYVANCLLATKISFINEMANLCTGYGAHIDDVRRGIGYDRRIGFQFLAPGAGYGGSCFPKDVRALIHMAKMVGLPCQMMEVVDSVNESQKDVLPRLILNHFGGSVRGLRIAVWGLAFKPETDDVRESPALVLIEELLQAGALVRVSDPQALEHVRAIYGDRLDYCEDPYSALEMADAVAIVTDWKQYQSPDFAVMSDLMNHRVIFDGRNCLDEAKVLSSGFQYQGIGRLTPGSSRPHTRANVLELVTPDPLSESFDLAWDISDVEVLAPVEWLPLQKA</sequence>
<keyword evidence="6 8" id="KW-0520">NAD</keyword>
<dbReference type="EC" id="1.1.1.22" evidence="3 8"/>
<dbReference type="InterPro" id="IPR017476">
    <property type="entry name" value="UDP-Glc/GDP-Man"/>
</dbReference>
<dbReference type="Gene3D" id="1.20.5.100">
    <property type="entry name" value="Cytochrome c1, transmembrane anchor, C-terminal"/>
    <property type="match status" value="1"/>
</dbReference>
<comment type="caution">
    <text evidence="10">The sequence shown here is derived from an EMBL/GenBank/DDBJ whole genome shotgun (WGS) entry which is preliminary data.</text>
</comment>
<evidence type="ECO:0000313" key="10">
    <source>
        <dbReference type="EMBL" id="MDG3005861.1"/>
    </source>
</evidence>
<dbReference type="PIRSF" id="PIRSF500134">
    <property type="entry name" value="UDPglc_DH_bac"/>
    <property type="match status" value="1"/>
</dbReference>
<dbReference type="Pfam" id="PF03720">
    <property type="entry name" value="UDPG_MGDP_dh_C"/>
    <property type="match status" value="1"/>
</dbReference>
<dbReference type="PANTHER" id="PTHR43750">
    <property type="entry name" value="UDP-GLUCOSE 6-DEHYDROGENASE TUAD"/>
    <property type="match status" value="1"/>
</dbReference>
<evidence type="ECO:0000256" key="6">
    <source>
        <dbReference type="ARBA" id="ARBA00023027"/>
    </source>
</evidence>